<name>A0A7J6U7N2_PEROL</name>
<dbReference type="Proteomes" id="UP000553632">
    <property type="component" value="Unassembled WGS sequence"/>
</dbReference>
<evidence type="ECO:0000256" key="1">
    <source>
        <dbReference type="SAM" id="MobiDB-lite"/>
    </source>
</evidence>
<keyword evidence="3" id="KW-1185">Reference proteome</keyword>
<evidence type="ECO:0000313" key="3">
    <source>
        <dbReference type="Proteomes" id="UP000553632"/>
    </source>
</evidence>
<sequence>MAGSSLSSSSSRSSSSAPELDSPPRDRLKALRLLKQEALRLLHDQNDAYRTGSSLLSVCTSQLLADIIAKPEQWPLEAEALVRALAGCTPDSDSPILDFSAHLYFLSHCPLRLRLIHTAMGSASAKLELAGLLQEDQYRRACWGITAALEVLQEDPRGIWEMYEPPDPDSTLEDLNELLRSSKTPECTPSPDDGLSSDECWAEALAVVVEMVTSVSQRMLTSAELFGEFFVDDWWLATNRRVRAKLLDDLASRIIISLRGTETANVIIRSLIEDPQSDAEFQLITRLEGPRNILSPETLKAIVRTCPSAHWRRQAWQSCDVLSGDVEGLCRKSALYDPDAQVMLAALRCLGRVDKATAAEALRDADGDVRQAALDIAGPGALASCSTPHLIVLALSKGNGEMMTHVEAEIVKRVRADVTQFLRDLRVLKRKEEDTILHILKEFFSALFSELPNTSVGLPSLKEERHEQPAARKRKVPCAWRPWEGVSEQATPMRSLRLADPIEESDTLRECSEKISSCGSSARAIAAACADLSEDDLNALAWW</sequence>
<evidence type="ECO:0000313" key="2">
    <source>
        <dbReference type="EMBL" id="KAF4752776.1"/>
    </source>
</evidence>
<reference evidence="2 3" key="1">
    <citation type="submission" date="2020-04" db="EMBL/GenBank/DDBJ databases">
        <title>Perkinsus olseni comparative genomics.</title>
        <authorList>
            <person name="Bogema D.R."/>
        </authorList>
    </citation>
    <scope>NUCLEOTIDE SEQUENCE [LARGE SCALE GENOMIC DNA]</scope>
    <source>
        <strain evidence="2 3">ATCC PRA-207</strain>
    </source>
</reference>
<feature type="compositionally biased region" description="Low complexity" evidence="1">
    <location>
        <begin position="1"/>
        <end position="16"/>
    </location>
</feature>
<organism evidence="2 3">
    <name type="scientific">Perkinsus olseni</name>
    <name type="common">Perkinsus atlanticus</name>
    <dbReference type="NCBI Taxonomy" id="32597"/>
    <lineage>
        <taxon>Eukaryota</taxon>
        <taxon>Sar</taxon>
        <taxon>Alveolata</taxon>
        <taxon>Perkinsozoa</taxon>
        <taxon>Perkinsea</taxon>
        <taxon>Perkinsida</taxon>
        <taxon>Perkinsidae</taxon>
        <taxon>Perkinsus</taxon>
    </lineage>
</organism>
<protein>
    <submittedName>
        <fullName evidence="2">Uncharacterized protein</fullName>
    </submittedName>
</protein>
<proteinExistence type="predicted"/>
<accession>A0A7J6U7N2</accession>
<dbReference type="AlphaFoldDB" id="A0A7J6U7N2"/>
<comment type="caution">
    <text evidence="2">The sequence shown here is derived from an EMBL/GenBank/DDBJ whole genome shotgun (WGS) entry which is preliminary data.</text>
</comment>
<feature type="region of interest" description="Disordered" evidence="1">
    <location>
        <begin position="1"/>
        <end position="25"/>
    </location>
</feature>
<gene>
    <name evidence="2" type="ORF">FOZ63_022155</name>
</gene>
<dbReference type="EMBL" id="JABANO010005848">
    <property type="protein sequence ID" value="KAF4752776.1"/>
    <property type="molecule type" value="Genomic_DNA"/>
</dbReference>